<dbReference type="GO" id="GO:0004674">
    <property type="term" value="F:protein serine/threonine kinase activity"/>
    <property type="evidence" value="ECO:0007669"/>
    <property type="project" value="UniProtKB-EC"/>
</dbReference>
<evidence type="ECO:0000256" key="5">
    <source>
        <dbReference type="ARBA" id="ARBA00022737"/>
    </source>
</evidence>
<dbReference type="Gene3D" id="3.30.200.20">
    <property type="entry name" value="Phosphorylase Kinase, domain 1"/>
    <property type="match status" value="1"/>
</dbReference>
<evidence type="ECO:0000256" key="11">
    <source>
        <dbReference type="SAM" id="SignalP"/>
    </source>
</evidence>
<dbReference type="Pfam" id="PF00560">
    <property type="entry name" value="LRR_1"/>
    <property type="match status" value="1"/>
</dbReference>
<name>A0AAV1D494_OLDCO</name>
<evidence type="ECO:0000313" key="14">
    <source>
        <dbReference type="Proteomes" id="UP001161247"/>
    </source>
</evidence>
<keyword evidence="4 11" id="KW-0732">Signal</keyword>
<dbReference type="PANTHER" id="PTHR48056">
    <property type="entry name" value="LRR RECEPTOR-LIKE SERINE/THREONINE-PROTEIN KINASE-RELATED"/>
    <property type="match status" value="1"/>
</dbReference>
<organism evidence="13 14">
    <name type="scientific">Oldenlandia corymbosa var. corymbosa</name>
    <dbReference type="NCBI Taxonomy" id="529605"/>
    <lineage>
        <taxon>Eukaryota</taxon>
        <taxon>Viridiplantae</taxon>
        <taxon>Streptophyta</taxon>
        <taxon>Embryophyta</taxon>
        <taxon>Tracheophyta</taxon>
        <taxon>Spermatophyta</taxon>
        <taxon>Magnoliopsida</taxon>
        <taxon>eudicotyledons</taxon>
        <taxon>Gunneridae</taxon>
        <taxon>Pentapetalae</taxon>
        <taxon>asterids</taxon>
        <taxon>lamiids</taxon>
        <taxon>Gentianales</taxon>
        <taxon>Rubiaceae</taxon>
        <taxon>Rubioideae</taxon>
        <taxon>Spermacoceae</taxon>
        <taxon>Hedyotis-Oldenlandia complex</taxon>
        <taxon>Oldenlandia</taxon>
    </lineage>
</organism>
<dbReference type="FunFam" id="1.10.510.10:FF:000431">
    <property type="entry name" value="Putative inactive leucine-rich repeat receptor-like protein kinase"/>
    <property type="match status" value="1"/>
</dbReference>
<evidence type="ECO:0000256" key="3">
    <source>
        <dbReference type="ARBA" id="ARBA00022692"/>
    </source>
</evidence>
<dbReference type="Gene3D" id="3.80.10.10">
    <property type="entry name" value="Ribonuclease Inhibitor"/>
    <property type="match status" value="3"/>
</dbReference>
<sequence length="781" mass="86656">MAERAFIVLLIVFMVLSLVHHSAQLQPSQYEALLRIKQQLNFPAELDSWSDNTDFCNSEPNPSLTLVCYEDNLTQLHVAGDTSFSFPQLSEDFSTVALFSNLLSLPNLKVLSLVSLGLKGNLPALIGKLTSLEIVNVSSNYFDGPIPREISYLKNLQTLVMDDNRFTGQVPSWLGSSLPALCVLSMKNNSLSGSLPTTLSLSANLRILVLSGNLLSGVVPHLNNLSNLQVVDLEGNKLGPNFPRLPTRLVNLVLRKNNFKFVKLHELGSFFQLQKLDISMNQFMVPFSQSLFSLPSLTYLDVSGNKFTGKLFKDTPCSPGLSYVNLSENRLTGDLPHCLQYVKNNRTVLFSGNCFSSERYQHQHPPSFCHIEALAVPILPHKQQKKVTSRAVLASSMVGGIVGGMVLLGLVFLVVRRERRKRKSDKVPHTRLIMEKVSPASTLKVLKDASNISETRKLGPVGLPPYRTFVLDELREATNDFSTSNLIVENSNGQVYRGWLTDGTLVAIRCVKMKKKHSVHTYTHHLELIAKLRHIHLVSAIGHCFDCYQDDSSVNKILIVFEHVANGSLRSLISEGNVAQKLTWKQRLAAAIGIGRGIQFLHTGLVPGIYANQLKITDILMDHDYHVKISKYNLPLLDETRKLDNGAISFTGSKEKDGSALRLNEKDDIHDFGVILLEMMVGRAINSVDDVSVSFDILKVNLNAEEPAQRSSVDPAIHNECSDPSLKIMMELCVKCLSSVPSDRPSIEDVLWNLQFAAQVQDSWVRDSSSSSNQGSPIHLT</sequence>
<dbReference type="GO" id="GO:0033612">
    <property type="term" value="F:receptor serine/threonine kinase binding"/>
    <property type="evidence" value="ECO:0007669"/>
    <property type="project" value="TreeGrafter"/>
</dbReference>
<keyword evidence="9" id="KW-0325">Glycoprotein</keyword>
<feature type="signal peptide" evidence="11">
    <location>
        <begin position="1"/>
        <end position="24"/>
    </location>
</feature>
<dbReference type="Pfam" id="PF07714">
    <property type="entry name" value="PK_Tyr_Ser-Thr"/>
    <property type="match status" value="1"/>
</dbReference>
<accession>A0AAV1D494</accession>
<evidence type="ECO:0000256" key="4">
    <source>
        <dbReference type="ARBA" id="ARBA00022729"/>
    </source>
</evidence>
<dbReference type="FunFam" id="3.30.200.20:FF:000285">
    <property type="entry name" value="Putative inactive leucine-rich repeat receptor-like protein kinase"/>
    <property type="match status" value="1"/>
</dbReference>
<evidence type="ECO:0000313" key="13">
    <source>
        <dbReference type="EMBL" id="CAI9102716.1"/>
    </source>
</evidence>
<gene>
    <name evidence="13" type="ORF">OLC1_LOCUS12022</name>
</gene>
<dbReference type="GO" id="GO:0016020">
    <property type="term" value="C:membrane"/>
    <property type="evidence" value="ECO:0007669"/>
    <property type="project" value="UniProtKB-SubCell"/>
</dbReference>
<keyword evidence="7 10" id="KW-0472">Membrane</keyword>
<dbReference type="InterPro" id="IPR032675">
    <property type="entry name" value="LRR_dom_sf"/>
</dbReference>
<evidence type="ECO:0000256" key="10">
    <source>
        <dbReference type="SAM" id="Phobius"/>
    </source>
</evidence>
<dbReference type="InterPro" id="IPR011009">
    <property type="entry name" value="Kinase-like_dom_sf"/>
</dbReference>
<dbReference type="InterPro" id="IPR001245">
    <property type="entry name" value="Ser-Thr/Tyr_kinase_cat_dom"/>
</dbReference>
<feature type="domain" description="Protein kinase" evidence="12">
    <location>
        <begin position="481"/>
        <end position="765"/>
    </location>
</feature>
<proteinExistence type="predicted"/>
<dbReference type="GO" id="GO:0005524">
    <property type="term" value="F:ATP binding"/>
    <property type="evidence" value="ECO:0007669"/>
    <property type="project" value="InterPro"/>
</dbReference>
<dbReference type="EMBL" id="OX459121">
    <property type="protein sequence ID" value="CAI9102716.1"/>
    <property type="molecule type" value="Genomic_DNA"/>
</dbReference>
<protein>
    <submittedName>
        <fullName evidence="13">OLC1v1001028C2</fullName>
    </submittedName>
</protein>
<keyword evidence="2" id="KW-0433">Leucine-rich repeat</keyword>
<evidence type="ECO:0000256" key="2">
    <source>
        <dbReference type="ARBA" id="ARBA00022614"/>
    </source>
</evidence>
<keyword evidence="14" id="KW-1185">Reference proteome</keyword>
<dbReference type="Gene3D" id="1.10.510.10">
    <property type="entry name" value="Transferase(Phosphotransferase) domain 1"/>
    <property type="match status" value="1"/>
</dbReference>
<evidence type="ECO:0000259" key="12">
    <source>
        <dbReference type="PROSITE" id="PS50011"/>
    </source>
</evidence>
<evidence type="ECO:0000256" key="6">
    <source>
        <dbReference type="ARBA" id="ARBA00022989"/>
    </source>
</evidence>
<reference evidence="13" key="1">
    <citation type="submission" date="2023-03" db="EMBL/GenBank/DDBJ databases">
        <authorList>
            <person name="Julca I."/>
        </authorList>
    </citation>
    <scope>NUCLEOTIDE SEQUENCE</scope>
</reference>
<dbReference type="Pfam" id="PF23598">
    <property type="entry name" value="LRR_14"/>
    <property type="match status" value="1"/>
</dbReference>
<dbReference type="SUPFAM" id="SSF56112">
    <property type="entry name" value="Protein kinase-like (PK-like)"/>
    <property type="match status" value="1"/>
</dbReference>
<keyword evidence="3 10" id="KW-0812">Transmembrane</keyword>
<comment type="subcellular location">
    <subcellularLocation>
        <location evidence="1">Membrane</location>
        <topology evidence="1">Single-pass type I membrane protein</topology>
    </subcellularLocation>
</comment>
<keyword evidence="5" id="KW-0677">Repeat</keyword>
<keyword evidence="8" id="KW-0675">Receptor</keyword>
<dbReference type="AlphaFoldDB" id="A0AAV1D494"/>
<evidence type="ECO:0000256" key="9">
    <source>
        <dbReference type="ARBA" id="ARBA00023180"/>
    </source>
</evidence>
<dbReference type="SUPFAM" id="SSF52058">
    <property type="entry name" value="L domain-like"/>
    <property type="match status" value="1"/>
</dbReference>
<dbReference type="InterPro" id="IPR001611">
    <property type="entry name" value="Leu-rich_rpt"/>
</dbReference>
<evidence type="ECO:0000256" key="8">
    <source>
        <dbReference type="ARBA" id="ARBA00023170"/>
    </source>
</evidence>
<dbReference type="PROSITE" id="PS50011">
    <property type="entry name" value="PROTEIN_KINASE_DOM"/>
    <property type="match status" value="1"/>
</dbReference>
<dbReference type="Proteomes" id="UP001161247">
    <property type="component" value="Chromosome 4"/>
</dbReference>
<dbReference type="InterPro" id="IPR000719">
    <property type="entry name" value="Prot_kinase_dom"/>
</dbReference>
<evidence type="ECO:0000256" key="7">
    <source>
        <dbReference type="ARBA" id="ARBA00023136"/>
    </source>
</evidence>
<dbReference type="InterPro" id="IPR050647">
    <property type="entry name" value="Plant_LRR-RLKs"/>
</dbReference>
<dbReference type="InterPro" id="IPR055414">
    <property type="entry name" value="LRR_R13L4/SHOC2-like"/>
</dbReference>
<evidence type="ECO:0000256" key="1">
    <source>
        <dbReference type="ARBA" id="ARBA00004479"/>
    </source>
</evidence>
<keyword evidence="6 10" id="KW-1133">Transmembrane helix</keyword>
<feature type="chain" id="PRO_5043987446" evidence="11">
    <location>
        <begin position="25"/>
        <end position="781"/>
    </location>
</feature>
<dbReference type="PANTHER" id="PTHR48056:SF74">
    <property type="entry name" value="PROTEIN KINASE DOMAIN-CONTAINING PROTEIN"/>
    <property type="match status" value="1"/>
</dbReference>
<feature type="transmembrane region" description="Helical" evidence="10">
    <location>
        <begin position="391"/>
        <end position="415"/>
    </location>
</feature>